<evidence type="ECO:0000256" key="1">
    <source>
        <dbReference type="ARBA" id="ARBA00022527"/>
    </source>
</evidence>
<dbReference type="PANTHER" id="PTHR35526:SF3">
    <property type="entry name" value="ANTI-SIGMA-F FACTOR RSBW"/>
    <property type="match status" value="1"/>
</dbReference>
<dbReference type="SUPFAM" id="SSF55874">
    <property type="entry name" value="ATPase domain of HSP90 chaperone/DNA topoisomerase II/histidine kinase"/>
    <property type="match status" value="1"/>
</dbReference>
<keyword evidence="1" id="KW-0808">Transferase</keyword>
<dbReference type="Gene3D" id="3.30.565.10">
    <property type="entry name" value="Histidine kinase-like ATPase, C-terminal domain"/>
    <property type="match status" value="1"/>
</dbReference>
<dbReference type="InterPro" id="IPR050267">
    <property type="entry name" value="Anti-sigma-factor_SerPK"/>
</dbReference>
<evidence type="ECO:0000259" key="2">
    <source>
        <dbReference type="Pfam" id="PF13581"/>
    </source>
</evidence>
<evidence type="ECO:0000313" key="3">
    <source>
        <dbReference type="EMBL" id="MDP9867147.1"/>
    </source>
</evidence>
<protein>
    <submittedName>
        <fullName evidence="3">Anti-sigma regulatory factor (Ser/Thr protein kinase)</fullName>
    </submittedName>
</protein>
<proteinExistence type="predicted"/>
<dbReference type="InterPro" id="IPR036890">
    <property type="entry name" value="HATPase_C_sf"/>
</dbReference>
<comment type="caution">
    <text evidence="3">The sequence shown here is derived from an EMBL/GenBank/DDBJ whole genome shotgun (WGS) entry which is preliminary data.</text>
</comment>
<organism evidence="3 4">
    <name type="scientific">Streptosporangium brasiliense</name>
    <dbReference type="NCBI Taxonomy" id="47480"/>
    <lineage>
        <taxon>Bacteria</taxon>
        <taxon>Bacillati</taxon>
        <taxon>Actinomycetota</taxon>
        <taxon>Actinomycetes</taxon>
        <taxon>Streptosporangiales</taxon>
        <taxon>Streptosporangiaceae</taxon>
        <taxon>Streptosporangium</taxon>
    </lineage>
</organism>
<sequence>MEDPLRGDAMPAEYRRTPDPALSVLGEKWIRRAVESVASVRRFVRDVAADWNAAEDVPEIAALLVSELVTNAIVYGAADVPATSAIRVTVGREKELMTVEVYDSCTAIPRMRRATHMETSGRGLAIVKDLSHDWGWTLNPHGKSVWFRLTAWP</sequence>
<keyword evidence="1" id="KW-0723">Serine/threonine-protein kinase</keyword>
<dbReference type="CDD" id="cd16936">
    <property type="entry name" value="HATPase_RsbW-like"/>
    <property type="match status" value="1"/>
</dbReference>
<dbReference type="EMBL" id="JAUSRB010000002">
    <property type="protein sequence ID" value="MDP9867147.1"/>
    <property type="molecule type" value="Genomic_DNA"/>
</dbReference>
<feature type="domain" description="Histidine kinase/HSP90-like ATPase" evidence="2">
    <location>
        <begin position="33"/>
        <end position="148"/>
    </location>
</feature>
<dbReference type="Pfam" id="PF13581">
    <property type="entry name" value="HATPase_c_2"/>
    <property type="match status" value="1"/>
</dbReference>
<accession>A0ABT9RD29</accession>
<gene>
    <name evidence="3" type="ORF">J2S55_006413</name>
</gene>
<evidence type="ECO:0000313" key="4">
    <source>
        <dbReference type="Proteomes" id="UP001230426"/>
    </source>
</evidence>
<reference evidence="3 4" key="1">
    <citation type="submission" date="2023-07" db="EMBL/GenBank/DDBJ databases">
        <title>Sequencing the genomes of 1000 actinobacteria strains.</title>
        <authorList>
            <person name="Klenk H.-P."/>
        </authorList>
    </citation>
    <scope>NUCLEOTIDE SEQUENCE [LARGE SCALE GENOMIC DNA]</scope>
    <source>
        <strain evidence="3 4">DSM 44109</strain>
    </source>
</reference>
<name>A0ABT9RD29_9ACTN</name>
<dbReference type="RefSeq" id="WP_306868487.1">
    <property type="nucleotide sequence ID" value="NZ_JAUSRB010000002.1"/>
</dbReference>
<dbReference type="Proteomes" id="UP001230426">
    <property type="component" value="Unassembled WGS sequence"/>
</dbReference>
<dbReference type="PANTHER" id="PTHR35526">
    <property type="entry name" value="ANTI-SIGMA-F FACTOR RSBW-RELATED"/>
    <property type="match status" value="1"/>
</dbReference>
<keyword evidence="1" id="KW-0418">Kinase</keyword>
<keyword evidence="4" id="KW-1185">Reference proteome</keyword>
<dbReference type="InterPro" id="IPR003594">
    <property type="entry name" value="HATPase_dom"/>
</dbReference>